<keyword evidence="2" id="KW-1185">Reference proteome</keyword>
<evidence type="ECO:0000313" key="1">
    <source>
        <dbReference type="EMBL" id="GAA3381818.1"/>
    </source>
</evidence>
<dbReference type="EMBL" id="BAAAYN010000001">
    <property type="protein sequence ID" value="GAA3381818.1"/>
    <property type="molecule type" value="Genomic_DNA"/>
</dbReference>
<evidence type="ECO:0000313" key="2">
    <source>
        <dbReference type="Proteomes" id="UP001501676"/>
    </source>
</evidence>
<sequence length="326" mass="36976">MAPFRRQSRPIPAVDPTLGDPAAARLLADMERRDWRAVHEFLRVVDDPDALSFYVGLASRAKGVQAWAGEWADAEPRSHLPMLVRGAHAIDWAWLARGNKWAKNTSTAQFRIFERRLRFAHEYLVEAIARNPHDPTAWAELIVCGVGMGLGVQEAQRRFGEAVARHRWHLGAHSGLFMQLCLKWGGSDELMHRFALETAATAPPETGLAGLIADAHLERWLYLTRDEDGRAHLRRPDTRAELHAAADRSVRHPAYRPRLGWQVDHNRLAMAFWLAEEYDAAAELFDVLGDQVTAWPWRYLGSTPGETFARARDESYRRRTAAVSPR</sequence>
<gene>
    <name evidence="1" type="ORF">GCM10020369_01230</name>
</gene>
<protein>
    <recommendedName>
        <fullName evidence="3">DUF4034 domain-containing protein</fullName>
    </recommendedName>
</protein>
<reference evidence="2" key="1">
    <citation type="journal article" date="2019" name="Int. J. Syst. Evol. Microbiol.">
        <title>The Global Catalogue of Microorganisms (GCM) 10K type strain sequencing project: providing services to taxonomists for standard genome sequencing and annotation.</title>
        <authorList>
            <consortium name="The Broad Institute Genomics Platform"/>
            <consortium name="The Broad Institute Genome Sequencing Center for Infectious Disease"/>
            <person name="Wu L."/>
            <person name="Ma J."/>
        </authorList>
    </citation>
    <scope>NUCLEOTIDE SEQUENCE [LARGE SCALE GENOMIC DNA]</scope>
    <source>
        <strain evidence="2">JCM 9458</strain>
    </source>
</reference>
<dbReference type="RefSeq" id="WP_345725909.1">
    <property type="nucleotide sequence ID" value="NZ_BAAAYN010000001.1"/>
</dbReference>
<comment type="caution">
    <text evidence="1">The sequence shown here is derived from an EMBL/GenBank/DDBJ whole genome shotgun (WGS) entry which is preliminary data.</text>
</comment>
<name>A0ABP6SPP0_9ACTN</name>
<evidence type="ECO:0008006" key="3">
    <source>
        <dbReference type="Google" id="ProtNLM"/>
    </source>
</evidence>
<organism evidence="1 2">
    <name type="scientific">Cryptosporangium minutisporangium</name>
    <dbReference type="NCBI Taxonomy" id="113569"/>
    <lineage>
        <taxon>Bacteria</taxon>
        <taxon>Bacillati</taxon>
        <taxon>Actinomycetota</taxon>
        <taxon>Actinomycetes</taxon>
        <taxon>Cryptosporangiales</taxon>
        <taxon>Cryptosporangiaceae</taxon>
        <taxon>Cryptosporangium</taxon>
    </lineage>
</organism>
<proteinExistence type="predicted"/>
<accession>A0ABP6SPP0</accession>
<dbReference type="Proteomes" id="UP001501676">
    <property type="component" value="Unassembled WGS sequence"/>
</dbReference>